<gene>
    <name evidence="2" type="ordered locus">RPC_0124</name>
</gene>
<dbReference type="Pfam" id="PF14279">
    <property type="entry name" value="HNH_5"/>
    <property type="match status" value="1"/>
</dbReference>
<dbReference type="AlphaFoldDB" id="Q21D35"/>
<dbReference type="InterPro" id="IPR029471">
    <property type="entry name" value="HNH_5"/>
</dbReference>
<name>Q21D35_RHOPB</name>
<reference evidence="2" key="1">
    <citation type="submission" date="2006-03" db="EMBL/GenBank/DDBJ databases">
        <title>Complete sequence of Rhodopseudomonas palustris BisB18.</title>
        <authorList>
            <consortium name="US DOE Joint Genome Institute"/>
            <person name="Copeland A."/>
            <person name="Lucas S."/>
            <person name="Lapidus A."/>
            <person name="Barry K."/>
            <person name="Detter J.C."/>
            <person name="Glavina del Rio T."/>
            <person name="Hammon N."/>
            <person name="Israni S."/>
            <person name="Dalin E."/>
            <person name="Tice H."/>
            <person name="Pitluck S."/>
            <person name="Chain P."/>
            <person name="Malfatti S."/>
            <person name="Shin M."/>
            <person name="Vergez L."/>
            <person name="Schmutz J."/>
            <person name="Larimer F."/>
            <person name="Land M."/>
            <person name="Hauser L."/>
            <person name="Pelletier D.A."/>
            <person name="Kyrpides N."/>
            <person name="Anderson I."/>
            <person name="Oda Y."/>
            <person name="Harwood C.S."/>
            <person name="Richardson P."/>
        </authorList>
    </citation>
    <scope>NUCLEOTIDE SEQUENCE [LARGE SCALE GENOMIC DNA]</scope>
    <source>
        <strain evidence="2">BisB18</strain>
    </source>
</reference>
<sequence>MNLSDARETCPSTIGAQTYTIMNMHELDPKIVKAADFYDQHYAGIEPLFIRPGTKIVLGDKNNRVCRFCGKGENEVSFKLEAHAIPESLGNKSVVTNFECDNCNQLFGRGIENDLGNWSKPSRTFARIRGKSGVPTLKKGGPDPGWRIEYGETGFEMKHYEDDPIFYVDEESKQLRFELKRDSYTPVAVLKAFVKIGLTLIPAVELPNFVEALAWIREQDHTKGLVKEFPIFRTFQPGPMPNDLIVVMLMRRRPTVSGVPYAFLVIAYGNEVFQVFLPSPKQDAAIAGQKLTFPAFPTPGGPDPTRYGRAKFSLLDLTGREVIRGETVPIVLGFDQVTLNAVSASK</sequence>
<organism evidence="2">
    <name type="scientific">Rhodopseudomonas palustris (strain BisB18)</name>
    <dbReference type="NCBI Taxonomy" id="316056"/>
    <lineage>
        <taxon>Bacteria</taxon>
        <taxon>Pseudomonadati</taxon>
        <taxon>Pseudomonadota</taxon>
        <taxon>Alphaproteobacteria</taxon>
        <taxon>Hyphomicrobiales</taxon>
        <taxon>Nitrobacteraceae</taxon>
        <taxon>Rhodopseudomonas</taxon>
    </lineage>
</organism>
<dbReference type="EMBL" id="CP000301">
    <property type="protein sequence ID" value="ABD85701.1"/>
    <property type="molecule type" value="Genomic_DNA"/>
</dbReference>
<evidence type="ECO:0000313" key="2">
    <source>
        <dbReference type="EMBL" id="ABD85701.1"/>
    </source>
</evidence>
<accession>Q21D35</accession>
<evidence type="ECO:0000259" key="1">
    <source>
        <dbReference type="Pfam" id="PF14279"/>
    </source>
</evidence>
<dbReference type="HOGENOM" id="CLU_062192_0_0_5"/>
<feature type="domain" description="HNH endonuclease 5" evidence="1">
    <location>
        <begin position="66"/>
        <end position="116"/>
    </location>
</feature>
<dbReference type="eggNOG" id="COG1396">
    <property type="taxonomic scope" value="Bacteria"/>
</dbReference>
<dbReference type="KEGG" id="rpc:RPC_0124"/>
<proteinExistence type="predicted"/>
<dbReference type="STRING" id="316056.RPC_0124"/>
<protein>
    <recommendedName>
        <fullName evidence="1">HNH endonuclease 5 domain-containing protein</fullName>
    </recommendedName>
</protein>